<dbReference type="InterPro" id="IPR001314">
    <property type="entry name" value="Peptidase_S1A"/>
</dbReference>
<dbReference type="GO" id="GO:0006508">
    <property type="term" value="P:proteolysis"/>
    <property type="evidence" value="ECO:0007669"/>
    <property type="project" value="UniProtKB-KW"/>
</dbReference>
<dbReference type="SUPFAM" id="SSF50494">
    <property type="entry name" value="Trypsin-like serine proteases"/>
    <property type="match status" value="1"/>
</dbReference>
<keyword evidence="4" id="KW-1015">Disulfide bond</keyword>
<dbReference type="InterPro" id="IPR009003">
    <property type="entry name" value="Peptidase_S1_PA"/>
</dbReference>
<accession>A0A336LIL7</accession>
<evidence type="ECO:0000256" key="5">
    <source>
        <dbReference type="ARBA" id="ARBA00024195"/>
    </source>
</evidence>
<dbReference type="Pfam" id="PF14778">
    <property type="entry name" value="ODR4-like"/>
    <property type="match status" value="1"/>
</dbReference>
<evidence type="ECO:0000256" key="4">
    <source>
        <dbReference type="ARBA" id="ARBA00023157"/>
    </source>
</evidence>
<keyword evidence="7" id="KW-0732">Signal</keyword>
<dbReference type="VEuPathDB" id="VectorBase:CSON014445"/>
<sequence>MNHIKIISRILLQLIVILQGISFYQFTFAEESSTIGLELKSIQDETIDDILLNDTRTGSTLLDGDESDRIDRAYRPHYVKNGVKHNRPKIVGKSRRWSHRRRLGPVFTPWTDWSKCDMHCKQERERFCLDRRKCGQTRHIEERLCSRAFCEPIKLDVVTTPVTPVHNNNKFHPQDGLSDGYASGASQFPTINRPNNIYSQRHPSHFRPPQFHSNYEKHRLEKLHHDYPRPNSYHHRPYETRLPPSYNPDYIDDEADDERDYFVIKPKPKPKRKRRRKRPQVIQVDLNDSPYDDVDSDEEDAYDEASEKLVLKVVKQSEHGREKPKKVKYYYRKHDTFRSNPYRREHEDELEDDSIAQPSSWNPIIVAPPNQTVTETTLSYGQIYRNTNISTTPNPFHFHHRNDRRRKKSLTTRNLRTARSDSDVFNMEDFDDSNDYESDVELNEELPSNNNRRMDTFPDSFPDIRKDKKAVFSIPRRPPVSNYTKWSRWSKCSAKCTTRRFKKCKLQHICGNDVIREIAYCYTEGSFCQEWIGNQLQTMNQALDMASSSTTTTTTTVASVQHNNKKPNRYGNTFNNRGRSRKHENNALSNSRMSNRRSGWSSQHLSTNVLSSEFDCGIPVVRDKRKNNVYNMLRIIGGKSARKGQWPWQVAILNRFKEAFCGGTLISPHWILTAAHCVRKRLYVRLGEHNLQQHDGTEIELKIEYAIKYPKYDKKTVDNDVALLRLPKEIQKTTHIGFACLPKRNQQLPIGDTCTIIGWGKRRHWDDAGTNILHEAEVPIVPINECRSVYYDYTITKNMFCAGHKRGRIDTCAGDSGGGLLCRDSSKPHQPWTVFGITSFGDGCGKKNKFGIYTKLPNYVDWIMSKMGRQVIADVATEAYLKSLCKIQEIVTGLIIGQPSKTSKDNVVHFAQSPATEKIQSISQVDANIFVNHVADVLKMLPGGMYILGIFVVAPKDVFSDTAGVQKLKSLVVNLQHTIKSNKLLLGDSDEFDDGEKLVLWYSSSNNSFNCKSFSGDSGKGAQLKGVDFKFNQKLSTQWVMVETHYELHEMLPIEDVEKASNEEILMLPLKYLTDTLDKSKVFLNGAPHEKSETLENLSSESKVVTAHIYKTCDADSDEPEQINNFNHTILAQGFLSSRTFFPVKATVAEAETFIKQDILRTLAARVQILADSLVDTKMNPGEVVINEPPRRIYFPINVNAKSDSISIQFSDYLFVHEQVATILQQIKDNLDLTLKVDQIQSNIEIVCDHQVTNSERDKKSGDELKKSSEKGKLYLIGIIVALLYD</sequence>
<evidence type="ECO:0000259" key="8">
    <source>
        <dbReference type="PROSITE" id="PS50240"/>
    </source>
</evidence>
<evidence type="ECO:0000313" key="9">
    <source>
        <dbReference type="EMBL" id="SSX17455.1"/>
    </source>
</evidence>
<proteinExistence type="inferred from homology"/>
<evidence type="ECO:0000256" key="3">
    <source>
        <dbReference type="ARBA" id="ARBA00022825"/>
    </source>
</evidence>
<dbReference type="GO" id="GO:0005615">
    <property type="term" value="C:extracellular space"/>
    <property type="evidence" value="ECO:0007669"/>
    <property type="project" value="TreeGrafter"/>
</dbReference>
<dbReference type="SMART" id="SM00209">
    <property type="entry name" value="TSP1"/>
    <property type="match status" value="2"/>
</dbReference>
<feature type="region of interest" description="Disordered" evidence="6">
    <location>
        <begin position="565"/>
        <end position="600"/>
    </location>
</feature>
<evidence type="ECO:0000256" key="1">
    <source>
        <dbReference type="ARBA" id="ARBA00022670"/>
    </source>
</evidence>
<dbReference type="InterPro" id="IPR001254">
    <property type="entry name" value="Trypsin_dom"/>
</dbReference>
<dbReference type="SMART" id="SM00020">
    <property type="entry name" value="Tryp_SPc"/>
    <property type="match status" value="1"/>
</dbReference>
<dbReference type="Pfam" id="PF00089">
    <property type="entry name" value="Trypsin"/>
    <property type="match status" value="1"/>
</dbReference>
<feature type="signal peptide" evidence="7">
    <location>
        <begin position="1"/>
        <end position="29"/>
    </location>
</feature>
<dbReference type="InterPro" id="IPR018114">
    <property type="entry name" value="TRYPSIN_HIS"/>
</dbReference>
<keyword evidence="1" id="KW-0645">Protease</keyword>
<dbReference type="InterPro" id="IPR050127">
    <property type="entry name" value="Serine_Proteases_S1"/>
</dbReference>
<organism evidence="9">
    <name type="scientific">Culicoides sonorensis</name>
    <name type="common">Biting midge</name>
    <dbReference type="NCBI Taxonomy" id="179676"/>
    <lineage>
        <taxon>Eukaryota</taxon>
        <taxon>Metazoa</taxon>
        <taxon>Ecdysozoa</taxon>
        <taxon>Arthropoda</taxon>
        <taxon>Hexapoda</taxon>
        <taxon>Insecta</taxon>
        <taxon>Pterygota</taxon>
        <taxon>Neoptera</taxon>
        <taxon>Endopterygota</taxon>
        <taxon>Diptera</taxon>
        <taxon>Nematocera</taxon>
        <taxon>Chironomoidea</taxon>
        <taxon>Ceratopogonidae</taxon>
        <taxon>Ceratopogoninae</taxon>
        <taxon>Culicoides</taxon>
        <taxon>Monoculicoides</taxon>
    </lineage>
</organism>
<dbReference type="InterPro" id="IPR029454">
    <property type="entry name" value="ODR-4-like"/>
</dbReference>
<dbReference type="GO" id="GO:0004252">
    <property type="term" value="F:serine-type endopeptidase activity"/>
    <property type="evidence" value="ECO:0007669"/>
    <property type="project" value="InterPro"/>
</dbReference>
<dbReference type="PROSITE" id="PS50240">
    <property type="entry name" value="TRYPSIN_DOM"/>
    <property type="match status" value="1"/>
</dbReference>
<dbReference type="InterPro" id="IPR043504">
    <property type="entry name" value="Peptidase_S1_PA_chymotrypsin"/>
</dbReference>
<dbReference type="Gene3D" id="2.40.10.10">
    <property type="entry name" value="Trypsin-like serine proteases"/>
    <property type="match status" value="1"/>
</dbReference>
<evidence type="ECO:0000256" key="7">
    <source>
        <dbReference type="SAM" id="SignalP"/>
    </source>
</evidence>
<dbReference type="FunFam" id="2.40.10.10:FF:000003">
    <property type="entry name" value="Transmembrane serine protease 3"/>
    <property type="match status" value="1"/>
</dbReference>
<feature type="region of interest" description="Disordered" evidence="6">
    <location>
        <begin position="175"/>
        <end position="211"/>
    </location>
</feature>
<protein>
    <submittedName>
        <fullName evidence="9">CSON014445 protein</fullName>
    </submittedName>
</protein>
<feature type="compositionally biased region" description="Acidic residues" evidence="6">
    <location>
        <begin position="250"/>
        <end position="259"/>
    </location>
</feature>
<dbReference type="PANTHER" id="PTHR24264">
    <property type="entry name" value="TRYPSIN-RELATED"/>
    <property type="match status" value="1"/>
</dbReference>
<feature type="compositionally biased region" description="Polar residues" evidence="6">
    <location>
        <begin position="184"/>
        <end position="201"/>
    </location>
</feature>
<feature type="compositionally biased region" description="Acidic residues" evidence="6">
    <location>
        <begin position="290"/>
        <end position="303"/>
    </location>
</feature>
<name>A0A336LIL7_CULSO</name>
<keyword evidence="2" id="KW-0378">Hydrolase</keyword>
<keyword evidence="3" id="KW-0720">Serine protease</keyword>
<dbReference type="PRINTS" id="PR00722">
    <property type="entry name" value="CHYMOTRYPSIN"/>
</dbReference>
<feature type="compositionally biased region" description="Polar residues" evidence="6">
    <location>
        <begin position="586"/>
        <end position="600"/>
    </location>
</feature>
<evidence type="ECO:0000256" key="2">
    <source>
        <dbReference type="ARBA" id="ARBA00022801"/>
    </source>
</evidence>
<evidence type="ECO:0000256" key="6">
    <source>
        <dbReference type="SAM" id="MobiDB-lite"/>
    </source>
</evidence>
<feature type="domain" description="Peptidase S1" evidence="8">
    <location>
        <begin position="635"/>
        <end position="868"/>
    </location>
</feature>
<feature type="compositionally biased region" description="Basic residues" evidence="6">
    <location>
        <begin position="266"/>
        <end position="279"/>
    </location>
</feature>
<dbReference type="EMBL" id="UFQT01000007">
    <property type="protein sequence ID" value="SSX17455.1"/>
    <property type="molecule type" value="Genomic_DNA"/>
</dbReference>
<dbReference type="PROSITE" id="PS00134">
    <property type="entry name" value="TRYPSIN_HIS"/>
    <property type="match status" value="1"/>
</dbReference>
<dbReference type="CDD" id="cd00190">
    <property type="entry name" value="Tryp_SPc"/>
    <property type="match status" value="1"/>
</dbReference>
<reference evidence="9" key="1">
    <citation type="submission" date="2018-07" db="EMBL/GenBank/DDBJ databases">
        <authorList>
            <person name="Quirk P.G."/>
            <person name="Krulwich T.A."/>
        </authorList>
    </citation>
    <scope>NUCLEOTIDE SEQUENCE</scope>
</reference>
<dbReference type="PANTHER" id="PTHR24264:SF54">
    <property type="entry name" value="PEPTIDASE S1 DOMAIN-CONTAINING PROTEIN"/>
    <property type="match status" value="1"/>
</dbReference>
<comment type="similarity">
    <text evidence="5">Belongs to the peptidase S1 family. CLIP subfamily.</text>
</comment>
<dbReference type="InterPro" id="IPR000884">
    <property type="entry name" value="TSP1_rpt"/>
</dbReference>
<feature type="chain" id="PRO_5016327890" evidence="7">
    <location>
        <begin position="30"/>
        <end position="1286"/>
    </location>
</feature>
<gene>
    <name evidence="9" type="primary">CSON014445</name>
</gene>
<feature type="region of interest" description="Disordered" evidence="6">
    <location>
        <begin position="226"/>
        <end position="303"/>
    </location>
</feature>